<sequence>MKLVVLGAGAGGGLPQWNCGCANCQDARAGKIASMTQSSVAVSPDGDRWVLLNASPDIAAQLQRTKALWPASLRGTPVAAVVLTNGDIDHIAGLLTLREKTPFTVFATGSGMDILTTNSVFNVLDPDLVDRTLVSVDDMFEPVPGLRLTPFSVPGKVALFLEDEAALDLEAVGDQTIGLLLEANGRRAAYIPGCAALPDWLLVRLDAVDLLMFDGTVWENDDMAKTGTGRKTGARMGHIALSGEDGSLARLDALAARKVLVHINNTNPILQPGSRERRQVENAGWEIAHDGMEIEL</sequence>
<dbReference type="PANTHER" id="PTHR42663:SF7">
    <property type="entry name" value="COENZYME PQQ SYNTHESIS PROTEIN B"/>
    <property type="match status" value="1"/>
</dbReference>
<organism evidence="8 9">
    <name type="scientific">Roseobacter ponti</name>
    <dbReference type="NCBI Taxonomy" id="1891787"/>
    <lineage>
        <taxon>Bacteria</taxon>
        <taxon>Pseudomonadati</taxon>
        <taxon>Pseudomonadota</taxon>
        <taxon>Alphaproteobacteria</taxon>
        <taxon>Rhodobacterales</taxon>
        <taxon>Roseobacteraceae</taxon>
        <taxon>Roseobacter</taxon>
    </lineage>
</organism>
<dbReference type="RefSeq" id="WP_169641812.1">
    <property type="nucleotide sequence ID" value="NZ_CP048788.1"/>
</dbReference>
<dbReference type="HAMAP" id="MF_00653">
    <property type="entry name" value="PQQ_syn_PqqB"/>
    <property type="match status" value="1"/>
</dbReference>
<accession>A0A858SYL8</accession>
<dbReference type="InterPro" id="IPR011842">
    <property type="entry name" value="PQQ_synth_PqqB"/>
</dbReference>
<evidence type="ECO:0000313" key="9">
    <source>
        <dbReference type="Proteomes" id="UP000503308"/>
    </source>
</evidence>
<reference evidence="8 9" key="1">
    <citation type="submission" date="2020-02" db="EMBL/GenBank/DDBJ databases">
        <title>Genome sequence of Roseobacter ponti.</title>
        <authorList>
            <person name="Hollensteiner J."/>
            <person name="Schneider D."/>
            <person name="Poehlein A."/>
            <person name="Daniel R."/>
        </authorList>
    </citation>
    <scope>NUCLEOTIDE SEQUENCE [LARGE SCALE GENOMIC DNA]</scope>
    <source>
        <strain evidence="8 9">DSM 106830</strain>
    </source>
</reference>
<evidence type="ECO:0000256" key="3">
    <source>
        <dbReference type="ARBA" id="ARBA00015084"/>
    </source>
</evidence>
<dbReference type="InterPro" id="IPR001279">
    <property type="entry name" value="Metallo-B-lactamas"/>
</dbReference>
<dbReference type="GO" id="GO:0018189">
    <property type="term" value="P:pyrroloquinoline quinone biosynthetic process"/>
    <property type="evidence" value="ECO:0007669"/>
    <property type="project" value="UniProtKB-UniRule"/>
</dbReference>
<dbReference type="PANTHER" id="PTHR42663">
    <property type="entry name" value="HYDROLASE C777.06C-RELATED-RELATED"/>
    <property type="match status" value="1"/>
</dbReference>
<protein>
    <recommendedName>
        <fullName evidence="3 6">Coenzyme PQQ synthesis protein B</fullName>
    </recommendedName>
    <alternativeName>
        <fullName evidence="6">Pyrroloquinoline quinone biosynthesis protein B</fullName>
    </alternativeName>
</protein>
<evidence type="ECO:0000256" key="1">
    <source>
        <dbReference type="ARBA" id="ARBA00004886"/>
    </source>
</evidence>
<evidence type="ECO:0000313" key="8">
    <source>
        <dbReference type="EMBL" id="QJF52591.1"/>
    </source>
</evidence>
<keyword evidence="5 6" id="KW-0884">PQQ biosynthesis</keyword>
<feature type="domain" description="Metallo-beta-lactamase" evidence="7">
    <location>
        <begin position="48"/>
        <end position="263"/>
    </location>
</feature>
<dbReference type="Pfam" id="PF12706">
    <property type="entry name" value="Lactamase_B_2"/>
    <property type="match status" value="1"/>
</dbReference>
<dbReference type="AlphaFoldDB" id="A0A858SYL8"/>
<dbReference type="UniPathway" id="UPA00539"/>
<name>A0A858SYL8_9RHOB</name>
<evidence type="ECO:0000256" key="6">
    <source>
        <dbReference type="HAMAP-Rule" id="MF_00653"/>
    </source>
</evidence>
<dbReference type="EMBL" id="CP048788">
    <property type="protein sequence ID" value="QJF52591.1"/>
    <property type="molecule type" value="Genomic_DNA"/>
</dbReference>
<evidence type="ECO:0000256" key="2">
    <source>
        <dbReference type="ARBA" id="ARBA00008481"/>
    </source>
</evidence>
<comment type="pathway">
    <text evidence="1 6">Cofactor biosynthesis; pyrroloquinoline quinone biosynthesis.</text>
</comment>
<dbReference type="Gene3D" id="3.60.15.10">
    <property type="entry name" value="Ribonuclease Z/Hydroxyacylglutathione hydrolase-like"/>
    <property type="match status" value="1"/>
</dbReference>
<comment type="similarity">
    <text evidence="2 6">Belongs to the PqqB family.</text>
</comment>
<gene>
    <name evidence="6 8" type="primary">pqqB</name>
    <name evidence="8" type="ORF">G3256_16140</name>
</gene>
<comment type="function">
    <text evidence="6">May be involved in the transport of PQQ or its precursor to the periplasm.</text>
</comment>
<dbReference type="InterPro" id="IPR036866">
    <property type="entry name" value="RibonucZ/Hydroxyglut_hydro"/>
</dbReference>
<evidence type="ECO:0000256" key="5">
    <source>
        <dbReference type="ARBA" id="ARBA00022905"/>
    </source>
</evidence>
<evidence type="ECO:0000259" key="7">
    <source>
        <dbReference type="Pfam" id="PF12706"/>
    </source>
</evidence>
<dbReference type="KEGG" id="rpon:G3256_16140"/>
<dbReference type="SUPFAM" id="SSF56281">
    <property type="entry name" value="Metallo-hydrolase/oxidoreductase"/>
    <property type="match status" value="1"/>
</dbReference>
<proteinExistence type="inferred from homology"/>
<dbReference type="NCBIfam" id="TIGR02108">
    <property type="entry name" value="PQQ_syn_pqqB"/>
    <property type="match status" value="1"/>
</dbReference>
<keyword evidence="9" id="KW-1185">Reference proteome</keyword>
<dbReference type="Proteomes" id="UP000503308">
    <property type="component" value="Chromosome"/>
</dbReference>
<evidence type="ECO:0000256" key="4">
    <source>
        <dbReference type="ARBA" id="ARBA00022448"/>
    </source>
</evidence>
<keyword evidence="4 6" id="KW-0813">Transport</keyword>